<proteinExistence type="predicted"/>
<name>A0A7X1LSP0_9ACTN</name>
<comment type="caution">
    <text evidence="1">The sequence shown here is derived from an EMBL/GenBank/DDBJ whole genome shotgun (WGS) entry which is preliminary data.</text>
</comment>
<dbReference type="Proteomes" id="UP000517694">
    <property type="component" value="Unassembled WGS sequence"/>
</dbReference>
<evidence type="ECO:0000313" key="2">
    <source>
        <dbReference type="Proteomes" id="UP000517694"/>
    </source>
</evidence>
<protein>
    <submittedName>
        <fullName evidence="1">Uncharacterized protein</fullName>
    </submittedName>
</protein>
<sequence>MRGAATRPARHGRAGSRPALALCDEAVALFASCGDRRGEDRARFLRRALLPYANPA</sequence>
<dbReference type="AlphaFoldDB" id="A0A7X1LSP0"/>
<organism evidence="1 2">
    <name type="scientific">Streptomyces mexicanus</name>
    <dbReference type="NCBI Taxonomy" id="178566"/>
    <lineage>
        <taxon>Bacteria</taxon>
        <taxon>Bacillati</taxon>
        <taxon>Actinomycetota</taxon>
        <taxon>Actinomycetes</taxon>
        <taxon>Kitasatosporales</taxon>
        <taxon>Streptomycetaceae</taxon>
        <taxon>Streptomyces</taxon>
    </lineage>
</organism>
<dbReference type="EMBL" id="JACMHY010000011">
    <property type="protein sequence ID" value="MBC2868313.1"/>
    <property type="molecule type" value="Genomic_DNA"/>
</dbReference>
<dbReference type="OrthoDB" id="4332808at2"/>
<gene>
    <name evidence="1" type="ORF">H1R13_26120</name>
</gene>
<keyword evidence="2" id="KW-1185">Reference proteome</keyword>
<evidence type="ECO:0000313" key="1">
    <source>
        <dbReference type="EMBL" id="MBC2868313.1"/>
    </source>
</evidence>
<reference evidence="1 2" key="1">
    <citation type="submission" date="2020-08" db="EMBL/GenBank/DDBJ databases">
        <title>Whole-Genome Sequence of French Clinical Streptomyces mexicanus Strain Q0842.</title>
        <authorList>
            <person name="Boxberger M."/>
            <person name="La Scola B."/>
        </authorList>
    </citation>
    <scope>NUCLEOTIDE SEQUENCE [LARGE SCALE GENOMIC DNA]</scope>
    <source>
        <strain evidence="1 2">Marseille-Q0842</strain>
    </source>
</reference>
<dbReference type="RefSeq" id="WP_159668939.1">
    <property type="nucleotide sequence ID" value="NZ_JACMHY010000011.1"/>
</dbReference>
<accession>A0A7X1LSP0</accession>